<dbReference type="Gene3D" id="3.10.450.240">
    <property type="match status" value="1"/>
</dbReference>
<dbReference type="Proteomes" id="UP001383192">
    <property type="component" value="Unassembled WGS sequence"/>
</dbReference>
<evidence type="ECO:0000313" key="2">
    <source>
        <dbReference type="EMBL" id="KAK7041434.1"/>
    </source>
</evidence>
<feature type="region of interest" description="Disordered" evidence="1">
    <location>
        <begin position="34"/>
        <end position="65"/>
    </location>
</feature>
<feature type="compositionally biased region" description="Low complexity" evidence="1">
    <location>
        <begin position="50"/>
        <end position="64"/>
    </location>
</feature>
<evidence type="ECO:0000256" key="1">
    <source>
        <dbReference type="SAM" id="MobiDB-lite"/>
    </source>
</evidence>
<gene>
    <name evidence="2" type="ORF">VNI00_009300</name>
</gene>
<dbReference type="AlphaFoldDB" id="A0AAW0CNM1"/>
<keyword evidence="3" id="KW-1185">Reference proteome</keyword>
<organism evidence="2 3">
    <name type="scientific">Paramarasmius palmivorus</name>
    <dbReference type="NCBI Taxonomy" id="297713"/>
    <lineage>
        <taxon>Eukaryota</taxon>
        <taxon>Fungi</taxon>
        <taxon>Dikarya</taxon>
        <taxon>Basidiomycota</taxon>
        <taxon>Agaricomycotina</taxon>
        <taxon>Agaricomycetes</taxon>
        <taxon>Agaricomycetidae</taxon>
        <taxon>Agaricales</taxon>
        <taxon>Marasmiineae</taxon>
        <taxon>Marasmiaceae</taxon>
        <taxon>Paramarasmius</taxon>
    </lineage>
</organism>
<evidence type="ECO:0000313" key="3">
    <source>
        <dbReference type="Proteomes" id="UP001383192"/>
    </source>
</evidence>
<protein>
    <submittedName>
        <fullName evidence="2">Uncharacterized protein</fullName>
    </submittedName>
</protein>
<name>A0AAW0CNM1_9AGAR</name>
<dbReference type="EMBL" id="JAYKXP010000034">
    <property type="protein sequence ID" value="KAK7041434.1"/>
    <property type="molecule type" value="Genomic_DNA"/>
</dbReference>
<comment type="caution">
    <text evidence="2">The sequence shown here is derived from an EMBL/GenBank/DDBJ whole genome shotgun (WGS) entry which is preliminary data.</text>
</comment>
<proteinExistence type="predicted"/>
<sequence>MSLATATTLGLSLRAARRLRWSSIRYVSTGIPSPDVTARKANAEPQTQTKPQRPSPKAQAAAKRAQMKDMDQELAAKEISKMHAMVQDDPYYDLWAQALPVMDLELPYRTALWQRSRYSSLGERLKQIITNRRNWIKNSFAKAMMWSNNSFPGIDLYDFSGIKYYLYTLPLEIVRSTRSGSWLEGLRTEAFESYCQVQKAIARNDTNLVGMYAAHKKPYHSDAKRLMAKNRNDCALIWNLHAPPNPKHVHASILSVRAAPTHLGPREPSGGRLTVQALVKIHTFQSLEIYDKHAKPLHESTENNLPVLTTSASNQRFIKQRTSAPTNEVTEYLIFEKKMYMPTMKWMVRERIYPQEGRVPI</sequence>
<reference evidence="2 3" key="1">
    <citation type="submission" date="2024-01" db="EMBL/GenBank/DDBJ databases">
        <title>A draft genome for a cacao thread blight-causing isolate of Paramarasmius palmivorus.</title>
        <authorList>
            <person name="Baruah I.K."/>
            <person name="Bukari Y."/>
            <person name="Amoako-Attah I."/>
            <person name="Meinhardt L.W."/>
            <person name="Bailey B.A."/>
            <person name="Cohen S.P."/>
        </authorList>
    </citation>
    <scope>NUCLEOTIDE SEQUENCE [LARGE SCALE GENOMIC DNA]</scope>
    <source>
        <strain evidence="2 3">GH-12</strain>
    </source>
</reference>
<accession>A0AAW0CNM1</accession>